<name>A0A1I1FLJ2_9LACO</name>
<feature type="transmembrane region" description="Helical" evidence="1">
    <location>
        <begin position="12"/>
        <end position="32"/>
    </location>
</feature>
<dbReference type="NCBIfam" id="TIGR02359">
    <property type="entry name" value="thiW"/>
    <property type="match status" value="1"/>
</dbReference>
<feature type="transmembrane region" description="Helical" evidence="1">
    <location>
        <begin position="70"/>
        <end position="87"/>
    </location>
</feature>
<dbReference type="Proteomes" id="UP000199376">
    <property type="component" value="Unassembled WGS sequence"/>
</dbReference>
<accession>A0A1I1FLJ2</accession>
<feature type="transmembrane region" description="Helical" evidence="1">
    <location>
        <begin position="133"/>
        <end position="152"/>
    </location>
</feature>
<reference evidence="2 3" key="1">
    <citation type="submission" date="2016-10" db="EMBL/GenBank/DDBJ databases">
        <authorList>
            <person name="de Groot N.N."/>
        </authorList>
    </citation>
    <scope>NUCLEOTIDE SEQUENCE [LARGE SCALE GENOMIC DNA]</scope>
    <source>
        <strain evidence="2 3">DSM 19113</strain>
    </source>
</reference>
<feature type="transmembrane region" description="Helical" evidence="1">
    <location>
        <begin position="38"/>
        <end position="58"/>
    </location>
</feature>
<evidence type="ECO:0000313" key="2">
    <source>
        <dbReference type="EMBL" id="SFB99856.1"/>
    </source>
</evidence>
<dbReference type="RefSeq" id="WP_091502290.1">
    <property type="nucleotide sequence ID" value="NZ_FOLI01000003.1"/>
</dbReference>
<proteinExistence type="predicted"/>
<dbReference type="EMBL" id="FOLI01000003">
    <property type="protein sequence ID" value="SFB99856.1"/>
    <property type="molecule type" value="Genomic_DNA"/>
</dbReference>
<dbReference type="AlphaFoldDB" id="A0A1I1FLJ2"/>
<dbReference type="PIRSF" id="PIRSF024534">
    <property type="entry name" value="ThiW"/>
    <property type="match status" value="1"/>
</dbReference>
<dbReference type="Pfam" id="PF09512">
    <property type="entry name" value="ThiW"/>
    <property type="match status" value="1"/>
</dbReference>
<evidence type="ECO:0000256" key="1">
    <source>
        <dbReference type="SAM" id="Phobius"/>
    </source>
</evidence>
<keyword evidence="1" id="KW-1133">Transmembrane helix</keyword>
<gene>
    <name evidence="2" type="ORF">SAMN05660453_0796</name>
</gene>
<protein>
    <submittedName>
        <fullName evidence="2">Energy coupling factor transporter S component ThiW</fullName>
    </submittedName>
</protein>
<keyword evidence="1" id="KW-0812">Transmembrane</keyword>
<dbReference type="STRING" id="283737.SAMN05660453_0796"/>
<dbReference type="OrthoDB" id="5516776at2"/>
<dbReference type="Gene3D" id="1.10.1760.20">
    <property type="match status" value="1"/>
</dbReference>
<evidence type="ECO:0000313" key="3">
    <source>
        <dbReference type="Proteomes" id="UP000199376"/>
    </source>
</evidence>
<keyword evidence="1" id="KW-0472">Membrane</keyword>
<feature type="transmembrane region" description="Helical" evidence="1">
    <location>
        <begin position="93"/>
        <end position="121"/>
    </location>
</feature>
<keyword evidence="3" id="KW-1185">Reference proteome</keyword>
<sequence length="167" mass="18049">MNKKLSSKKLIVTAMLAALAYVLNTMVVFPAMAPFQHFVNVLATYLLGPWYSMTAALLCGSLRMLSGRTIMAVTGGIVGPLLSGYIYKKTENIYLLALGEAIGSGVFGALLSYPFMVAFYGMKAGNWGHLIPFFLPSAALGSLLGLALLLILKKSKLLDRLKKQINK</sequence>
<dbReference type="InterPro" id="IPR012652">
    <property type="entry name" value="ThiW"/>
</dbReference>
<organism evidence="2 3">
    <name type="scientific">Fructobacillus durionis</name>
    <dbReference type="NCBI Taxonomy" id="283737"/>
    <lineage>
        <taxon>Bacteria</taxon>
        <taxon>Bacillati</taxon>
        <taxon>Bacillota</taxon>
        <taxon>Bacilli</taxon>
        <taxon>Lactobacillales</taxon>
        <taxon>Lactobacillaceae</taxon>
        <taxon>Fructobacillus</taxon>
    </lineage>
</organism>